<keyword evidence="2" id="KW-0520">NAD</keyword>
<dbReference type="KEGG" id="psyt:DSAG12_02431"/>
<reference evidence="6 7" key="1">
    <citation type="journal article" date="2020" name="Nature">
        <title>Isolation of an archaeon at the prokaryote-eukaryote interface.</title>
        <authorList>
            <person name="Imachi H."/>
            <person name="Nobu M.K."/>
            <person name="Nakahara N."/>
            <person name="Morono Y."/>
            <person name="Ogawara M."/>
            <person name="Takaki Y."/>
            <person name="Takano Y."/>
            <person name="Uematsu K."/>
            <person name="Ikuta T."/>
            <person name="Ito M."/>
            <person name="Matsui Y."/>
            <person name="Miyazaki M."/>
            <person name="Murata K."/>
            <person name="Saito Y."/>
            <person name="Sakai S."/>
            <person name="Song C."/>
            <person name="Tasumi E."/>
            <person name="Yamanaka Y."/>
            <person name="Yamaguchi T."/>
            <person name="Kamagata Y."/>
            <person name="Tamaki H."/>
            <person name="Takai K."/>
        </authorList>
    </citation>
    <scope>NUCLEOTIDE SEQUENCE [LARGE SCALE GENOMIC DNA]</scope>
    <source>
        <strain evidence="6 7">MK-D1</strain>
    </source>
</reference>
<evidence type="ECO:0000256" key="3">
    <source>
        <dbReference type="RuleBase" id="RU003719"/>
    </source>
</evidence>
<dbReference type="GeneID" id="41330417"/>
<dbReference type="PANTHER" id="PTHR10996">
    <property type="entry name" value="2-HYDROXYACID DEHYDROGENASE-RELATED"/>
    <property type="match status" value="1"/>
</dbReference>
<dbReference type="InterPro" id="IPR006140">
    <property type="entry name" value="D-isomer_DH_NAD-bd"/>
</dbReference>
<dbReference type="GO" id="GO:0051287">
    <property type="term" value="F:NAD binding"/>
    <property type="evidence" value="ECO:0007669"/>
    <property type="project" value="InterPro"/>
</dbReference>
<dbReference type="InterPro" id="IPR036291">
    <property type="entry name" value="NAD(P)-bd_dom_sf"/>
</dbReference>
<gene>
    <name evidence="6" type="ORF">DSAG12_02431</name>
</gene>
<dbReference type="SUPFAM" id="SSF51735">
    <property type="entry name" value="NAD(P)-binding Rossmann-fold domains"/>
    <property type="match status" value="1"/>
</dbReference>
<comment type="similarity">
    <text evidence="3">Belongs to the D-isomer specific 2-hydroxyacid dehydrogenase family.</text>
</comment>
<dbReference type="Proteomes" id="UP000321408">
    <property type="component" value="Chromosome"/>
</dbReference>
<dbReference type="PROSITE" id="PS00670">
    <property type="entry name" value="D_2_HYDROXYACID_DH_2"/>
    <property type="match status" value="1"/>
</dbReference>
<evidence type="ECO:0000259" key="5">
    <source>
        <dbReference type="Pfam" id="PF02826"/>
    </source>
</evidence>
<dbReference type="SUPFAM" id="SSF52283">
    <property type="entry name" value="Formate/glycerate dehydrogenase catalytic domain-like"/>
    <property type="match status" value="1"/>
</dbReference>
<dbReference type="InterPro" id="IPR029753">
    <property type="entry name" value="D-isomer_DH_CS"/>
</dbReference>
<name>A0A5B9DC35_9ARCH</name>
<evidence type="ECO:0000313" key="6">
    <source>
        <dbReference type="EMBL" id="QEE16601.1"/>
    </source>
</evidence>
<dbReference type="OrthoDB" id="34275at2157"/>
<reference evidence="6 7" key="2">
    <citation type="journal article" date="2024" name="Int. J. Syst. Evol. Microbiol.">
        <title>Promethearchaeum syntrophicum gen. nov., sp. nov., an anaerobic, obligately syntrophic archaeon, the first isolate of the lineage 'Asgard' archaea, and proposal of the new archaeal phylum Promethearchaeota phyl. nov. and kingdom Promethearchaeati regn. nov.</title>
        <authorList>
            <person name="Imachi H."/>
            <person name="Nobu M.K."/>
            <person name="Kato S."/>
            <person name="Takaki Y."/>
            <person name="Miyazaki M."/>
            <person name="Miyata M."/>
            <person name="Ogawara M."/>
            <person name="Saito Y."/>
            <person name="Sakai S."/>
            <person name="Tahara Y.O."/>
            <person name="Takano Y."/>
            <person name="Tasumi E."/>
            <person name="Uematsu K."/>
            <person name="Yoshimura T."/>
            <person name="Itoh T."/>
            <person name="Ohkuma M."/>
            <person name="Takai K."/>
        </authorList>
    </citation>
    <scope>NUCLEOTIDE SEQUENCE [LARGE SCALE GENOMIC DNA]</scope>
    <source>
        <strain evidence="6 7">MK-D1</strain>
    </source>
</reference>
<dbReference type="GO" id="GO:0005829">
    <property type="term" value="C:cytosol"/>
    <property type="evidence" value="ECO:0007669"/>
    <property type="project" value="TreeGrafter"/>
</dbReference>
<dbReference type="GO" id="GO:0016618">
    <property type="term" value="F:hydroxypyruvate reductase [NAD(P)H] activity"/>
    <property type="evidence" value="ECO:0007669"/>
    <property type="project" value="TreeGrafter"/>
</dbReference>
<dbReference type="GO" id="GO:0030267">
    <property type="term" value="F:glyoxylate reductase (NADPH) activity"/>
    <property type="evidence" value="ECO:0007669"/>
    <property type="project" value="TreeGrafter"/>
</dbReference>
<dbReference type="PANTHER" id="PTHR10996:SF178">
    <property type="entry name" value="2-HYDROXYACID DEHYDROGENASE YGL185C-RELATED"/>
    <property type="match status" value="1"/>
</dbReference>
<dbReference type="InterPro" id="IPR050223">
    <property type="entry name" value="D-isomer_2-hydroxyacid_DH"/>
</dbReference>
<dbReference type="InterPro" id="IPR006139">
    <property type="entry name" value="D-isomer_2_OHA_DH_cat_dom"/>
</dbReference>
<dbReference type="Pfam" id="PF00389">
    <property type="entry name" value="2-Hacid_dh"/>
    <property type="match status" value="1"/>
</dbReference>
<dbReference type="EMBL" id="CP042905">
    <property type="protein sequence ID" value="QEE16601.1"/>
    <property type="molecule type" value="Genomic_DNA"/>
</dbReference>
<organism evidence="6 7">
    <name type="scientific">Promethearchaeum syntrophicum</name>
    <dbReference type="NCBI Taxonomy" id="2594042"/>
    <lineage>
        <taxon>Archaea</taxon>
        <taxon>Promethearchaeati</taxon>
        <taxon>Promethearchaeota</taxon>
        <taxon>Promethearchaeia</taxon>
        <taxon>Promethearchaeales</taxon>
        <taxon>Promethearchaeaceae</taxon>
        <taxon>Promethearchaeum</taxon>
    </lineage>
</organism>
<keyword evidence="7" id="KW-1185">Reference proteome</keyword>
<evidence type="ECO:0000256" key="1">
    <source>
        <dbReference type="ARBA" id="ARBA00023002"/>
    </source>
</evidence>
<dbReference type="PROSITE" id="PS00671">
    <property type="entry name" value="D_2_HYDROXYACID_DH_3"/>
    <property type="match status" value="1"/>
</dbReference>
<sequence length="381" mass="43913">MKKLPKIYLTSPVFREIANHEKVSHKKKVQIERLWLELNEIAEIYVDSSRFSSEQRIYDVVKQNNIDFIGCHISHPITKSILEIPSLKAVCTSSMGFNHIFPHPEILITHTPSIMDKTVAELTIGIIIANLRNIVGLHNYLWGGKWDPDLKWDLDENLNKSFDNLTLGIVGLGEIGREVVRRLDPWGIKIIYYDIDRNQEFEEKFPKLTFNEKMEDIFKIADIISLHIPLNDATCGIVNEPLLKKMKKNALLVNTARGAVINFLDLIKLLKSKDISINLAFDVFEPEPITSEILNEFKTIAADRPELRFVFIPHSGSSDADTRAKMAIVLFKNLIKLCNSVKPDVLKDLQLIPSQKMCKDLNESNLEKLKVYRIWKWWKSR</sequence>
<evidence type="ECO:0000256" key="2">
    <source>
        <dbReference type="ARBA" id="ARBA00023027"/>
    </source>
</evidence>
<evidence type="ECO:0000259" key="4">
    <source>
        <dbReference type="Pfam" id="PF00389"/>
    </source>
</evidence>
<feature type="domain" description="D-isomer specific 2-hydroxyacid dehydrogenase catalytic" evidence="4">
    <location>
        <begin position="51"/>
        <end position="340"/>
    </location>
</feature>
<dbReference type="RefSeq" id="WP_147663470.1">
    <property type="nucleotide sequence ID" value="NZ_CP042905.2"/>
</dbReference>
<feature type="domain" description="D-isomer specific 2-hydroxyacid dehydrogenase NAD-binding" evidence="5">
    <location>
        <begin position="125"/>
        <end position="293"/>
    </location>
</feature>
<dbReference type="Gene3D" id="3.40.50.720">
    <property type="entry name" value="NAD(P)-binding Rossmann-like Domain"/>
    <property type="match status" value="2"/>
</dbReference>
<dbReference type="GO" id="GO:0047964">
    <property type="term" value="F:glyoxylate reductase (NADH) activity"/>
    <property type="evidence" value="ECO:0007669"/>
    <property type="project" value="UniProtKB-EC"/>
</dbReference>
<evidence type="ECO:0000313" key="7">
    <source>
        <dbReference type="Proteomes" id="UP000321408"/>
    </source>
</evidence>
<accession>A0A5B9DC35</accession>
<protein>
    <submittedName>
        <fullName evidence="6">NAD(P)-dependent oxidoreductase</fullName>
    </submittedName>
</protein>
<proteinExistence type="inferred from homology"/>
<keyword evidence="1 3" id="KW-0560">Oxidoreductase</keyword>
<dbReference type="Pfam" id="PF02826">
    <property type="entry name" value="2-Hacid_dh_C"/>
    <property type="match status" value="1"/>
</dbReference>
<dbReference type="AlphaFoldDB" id="A0A5B9DC35"/>